<keyword evidence="5 6" id="KW-0472">Membrane</keyword>
<evidence type="ECO:0000313" key="7">
    <source>
        <dbReference type="EMBL" id="HIZ73919.1"/>
    </source>
</evidence>
<evidence type="ECO:0000256" key="1">
    <source>
        <dbReference type="ARBA" id="ARBA00004651"/>
    </source>
</evidence>
<evidence type="ECO:0000256" key="4">
    <source>
        <dbReference type="ARBA" id="ARBA00022989"/>
    </source>
</evidence>
<evidence type="ECO:0000256" key="2">
    <source>
        <dbReference type="ARBA" id="ARBA00022475"/>
    </source>
</evidence>
<feature type="transmembrane region" description="Helical" evidence="6">
    <location>
        <begin position="12"/>
        <end position="31"/>
    </location>
</feature>
<evidence type="ECO:0000256" key="3">
    <source>
        <dbReference type="ARBA" id="ARBA00022692"/>
    </source>
</evidence>
<name>A0A9D2G6F0_9FIRM</name>
<feature type="transmembrane region" description="Helical" evidence="6">
    <location>
        <begin position="328"/>
        <end position="346"/>
    </location>
</feature>
<organism evidence="7 8">
    <name type="scientific">Candidatus Mediterraneibacter stercoravium</name>
    <dbReference type="NCBI Taxonomy" id="2838685"/>
    <lineage>
        <taxon>Bacteria</taxon>
        <taxon>Bacillati</taxon>
        <taxon>Bacillota</taxon>
        <taxon>Clostridia</taxon>
        <taxon>Lachnospirales</taxon>
        <taxon>Lachnospiraceae</taxon>
        <taxon>Mediterraneibacter</taxon>
    </lineage>
</organism>
<dbReference type="PANTHER" id="PTHR30250">
    <property type="entry name" value="PST FAMILY PREDICTED COLANIC ACID TRANSPORTER"/>
    <property type="match status" value="1"/>
</dbReference>
<feature type="transmembrane region" description="Helical" evidence="6">
    <location>
        <begin position="440"/>
        <end position="464"/>
    </location>
</feature>
<comment type="caution">
    <text evidence="7">The sequence shown here is derived from an EMBL/GenBank/DDBJ whole genome shotgun (WGS) entry which is preliminary data.</text>
</comment>
<feature type="transmembrane region" description="Helical" evidence="6">
    <location>
        <begin position="358"/>
        <end position="377"/>
    </location>
</feature>
<dbReference type="InterPro" id="IPR050833">
    <property type="entry name" value="Poly_Biosynth_Transport"/>
</dbReference>
<dbReference type="InterPro" id="IPR002797">
    <property type="entry name" value="Polysacc_synth"/>
</dbReference>
<keyword evidence="4 6" id="KW-1133">Transmembrane helix</keyword>
<gene>
    <name evidence="7" type="ORF">H9723_01560</name>
</gene>
<dbReference type="Pfam" id="PF01943">
    <property type="entry name" value="Polysacc_synt"/>
    <property type="match status" value="1"/>
</dbReference>
<feature type="transmembrane region" description="Helical" evidence="6">
    <location>
        <begin position="383"/>
        <end position="404"/>
    </location>
</feature>
<dbReference type="AlphaFoldDB" id="A0A9D2G6F0"/>
<dbReference type="Proteomes" id="UP000824116">
    <property type="component" value="Unassembled WGS sequence"/>
</dbReference>
<comment type="subcellular location">
    <subcellularLocation>
        <location evidence="1">Cell membrane</location>
        <topology evidence="1">Multi-pass membrane protein</topology>
    </subcellularLocation>
</comment>
<dbReference type="PANTHER" id="PTHR30250:SF11">
    <property type="entry name" value="O-ANTIGEN TRANSPORTER-RELATED"/>
    <property type="match status" value="1"/>
</dbReference>
<feature type="transmembrane region" description="Helical" evidence="6">
    <location>
        <begin position="248"/>
        <end position="269"/>
    </location>
</feature>
<feature type="transmembrane region" description="Helical" evidence="6">
    <location>
        <begin position="290"/>
        <end position="308"/>
    </location>
</feature>
<dbReference type="CDD" id="cd13128">
    <property type="entry name" value="MATE_Wzx_like"/>
    <property type="match status" value="1"/>
</dbReference>
<protein>
    <submittedName>
        <fullName evidence="7">Flippase</fullName>
    </submittedName>
</protein>
<accession>A0A9D2G6F0</accession>
<evidence type="ECO:0000313" key="8">
    <source>
        <dbReference type="Proteomes" id="UP000824116"/>
    </source>
</evidence>
<proteinExistence type="predicted"/>
<evidence type="ECO:0000256" key="6">
    <source>
        <dbReference type="SAM" id="Phobius"/>
    </source>
</evidence>
<reference evidence="7" key="1">
    <citation type="journal article" date="2021" name="PeerJ">
        <title>Extensive microbial diversity within the chicken gut microbiome revealed by metagenomics and culture.</title>
        <authorList>
            <person name="Gilroy R."/>
            <person name="Ravi A."/>
            <person name="Getino M."/>
            <person name="Pursley I."/>
            <person name="Horton D.L."/>
            <person name="Alikhan N.F."/>
            <person name="Baker D."/>
            <person name="Gharbi K."/>
            <person name="Hall N."/>
            <person name="Watson M."/>
            <person name="Adriaenssens E.M."/>
            <person name="Foster-Nyarko E."/>
            <person name="Jarju S."/>
            <person name="Secka A."/>
            <person name="Antonio M."/>
            <person name="Oren A."/>
            <person name="Chaudhuri R.R."/>
            <person name="La Ragione R."/>
            <person name="Hildebrand F."/>
            <person name="Pallen M.J."/>
        </authorList>
    </citation>
    <scope>NUCLEOTIDE SEQUENCE</scope>
    <source>
        <strain evidence="7">CHK196-3914</strain>
    </source>
</reference>
<feature type="transmembrane region" description="Helical" evidence="6">
    <location>
        <begin position="43"/>
        <end position="65"/>
    </location>
</feature>
<keyword evidence="3 6" id="KW-0812">Transmembrane</keyword>
<sequence>MKIHSVKFNFIMNFIMAASSIVFPLITFPYVSRVLMAAGNGKVATASAVITYFNMFASLGIPTYGIRACAKVRDDRDKLSQTVQELLIINSVTMLITCAAFVFTVALVPEFAAEKELYVINGIGMVLNMFAITWLYNALEQYAYITVCNLLVKLVSLVLMLLMVKSPDDYILYGGITVFASSASYVFNFVYALRFISFKKKGPYNFRVHMKPIIRFFAMSAATSVYTNLDVVMLRFMKGDTEVGYYNAAIKVKTILTTLITSLGTVLLPRLSYYVKQNEKERFYQMIGKAVNFVVIAGLPLTVYFMLYADESILFLAGEGYEGSVLPMIVLMPTVLLIGLSNITGIQILTPQNLEQKVLNSIVAGAVIDFVLNLVLIPRFASTGAGLATLAAEAAVLVIQCMYLRNIIGQIVREVSLGKILLASALSCAAGIFVKVTVDLGAFLTLAISACVFFGVYGLVLLVTREKFVWEIIRVYYKGR</sequence>
<feature type="transmembrane region" description="Helical" evidence="6">
    <location>
        <begin position="143"/>
        <end position="164"/>
    </location>
</feature>
<evidence type="ECO:0000256" key="5">
    <source>
        <dbReference type="ARBA" id="ARBA00023136"/>
    </source>
</evidence>
<feature type="transmembrane region" description="Helical" evidence="6">
    <location>
        <begin position="118"/>
        <end position="136"/>
    </location>
</feature>
<dbReference type="GO" id="GO:0005886">
    <property type="term" value="C:plasma membrane"/>
    <property type="evidence" value="ECO:0007669"/>
    <property type="project" value="UniProtKB-SubCell"/>
</dbReference>
<feature type="transmembrane region" description="Helical" evidence="6">
    <location>
        <begin position="170"/>
        <end position="193"/>
    </location>
</feature>
<feature type="transmembrane region" description="Helical" evidence="6">
    <location>
        <begin position="213"/>
        <end position="236"/>
    </location>
</feature>
<keyword evidence="2" id="KW-1003">Cell membrane</keyword>
<feature type="transmembrane region" description="Helical" evidence="6">
    <location>
        <begin position="86"/>
        <end position="106"/>
    </location>
</feature>
<reference evidence="7" key="2">
    <citation type="submission" date="2021-04" db="EMBL/GenBank/DDBJ databases">
        <authorList>
            <person name="Gilroy R."/>
        </authorList>
    </citation>
    <scope>NUCLEOTIDE SEQUENCE</scope>
    <source>
        <strain evidence="7">CHK196-3914</strain>
    </source>
</reference>
<dbReference type="EMBL" id="DXAY01000035">
    <property type="protein sequence ID" value="HIZ73919.1"/>
    <property type="molecule type" value="Genomic_DNA"/>
</dbReference>
<feature type="transmembrane region" description="Helical" evidence="6">
    <location>
        <begin position="416"/>
        <end position="434"/>
    </location>
</feature>